<feature type="transmembrane region" description="Helical" evidence="6">
    <location>
        <begin position="65"/>
        <end position="85"/>
    </location>
</feature>
<dbReference type="AlphaFoldDB" id="A0ABD0URI6"/>
<evidence type="ECO:0000256" key="1">
    <source>
        <dbReference type="ARBA" id="ARBA00004141"/>
    </source>
</evidence>
<comment type="caution">
    <text evidence="7">The sequence shown here is derived from an EMBL/GenBank/DDBJ whole genome shotgun (WGS) entry which is preliminary data.</text>
</comment>
<feature type="transmembrane region" description="Helical" evidence="6">
    <location>
        <begin position="217"/>
        <end position="239"/>
    </location>
</feature>
<evidence type="ECO:0000313" key="7">
    <source>
        <dbReference type="EMBL" id="KAL0915370.1"/>
    </source>
</evidence>
<feature type="transmembrane region" description="Helical" evidence="6">
    <location>
        <begin position="149"/>
        <end position="166"/>
    </location>
</feature>
<feature type="transmembrane region" description="Helical" evidence="6">
    <location>
        <begin position="106"/>
        <end position="129"/>
    </location>
</feature>
<feature type="transmembrane region" description="Helical" evidence="6">
    <location>
        <begin position="178"/>
        <end position="197"/>
    </location>
</feature>
<proteinExistence type="inferred from homology"/>
<feature type="transmembrane region" description="Helical" evidence="6">
    <location>
        <begin position="273"/>
        <end position="293"/>
    </location>
</feature>
<dbReference type="Proteomes" id="UP001552299">
    <property type="component" value="Unassembled WGS sequence"/>
</dbReference>
<dbReference type="PANTHER" id="PTHR10383">
    <property type="entry name" value="SERINE INCORPORATOR"/>
    <property type="match status" value="1"/>
</dbReference>
<reference evidence="7 8" key="1">
    <citation type="journal article" date="2024" name="Plant Biotechnol. J.">
        <title>Dendrobium thyrsiflorum genome and its molecular insights into genes involved in important horticultural traits.</title>
        <authorList>
            <person name="Chen B."/>
            <person name="Wang J.Y."/>
            <person name="Zheng P.J."/>
            <person name="Li K.L."/>
            <person name="Liang Y.M."/>
            <person name="Chen X.F."/>
            <person name="Zhang C."/>
            <person name="Zhao X."/>
            <person name="He X."/>
            <person name="Zhang G.Q."/>
            <person name="Liu Z.J."/>
            <person name="Xu Q."/>
        </authorList>
    </citation>
    <scope>NUCLEOTIDE SEQUENCE [LARGE SCALE GENOMIC DNA]</scope>
    <source>
        <strain evidence="7">GZMU011</strain>
    </source>
</reference>
<evidence type="ECO:0008006" key="9">
    <source>
        <dbReference type="Google" id="ProtNLM"/>
    </source>
</evidence>
<dbReference type="Pfam" id="PF03348">
    <property type="entry name" value="Serinc"/>
    <property type="match status" value="2"/>
</dbReference>
<sequence>MDTSAKEMEEAAALGFWRPPITETFSTVVITDEMRKISLVMEDDPGYREKDSWFTRLFLRPNPSIARYIYAFIFLITSLLAWTIRDYGHTVLSELRRLKGCHGARYCLGTEGVLRISFGCSMFFFVLFFTTVGTKKVKDARNSWHSEWWLAKMLMWVSFMVVPFFIPSKFFMIYGKVAHVGAGAFLVIQLISVISFINWLNDCCHSEKYAERCHFQVMIITIAAYVASIVGCIMMYVWYAPELSCWLNILFISLTLLLLQIMTFVSVHPKVRAGYLAPGLMGAYTVFLCWCGIRSEPQTEICNQKAEVGNGSDWLTIVSFVIAILVIVVATFSTGIDSKCFQFKKVERNSDDDVPYGYGFFHFVFAIGSMYFGMLFIGWDVHKTMQKWTIDVGWASTWVRVVNEWLAAIIFVWMMLAPQVWKKRSETT</sequence>
<dbReference type="GO" id="GO:0016020">
    <property type="term" value="C:membrane"/>
    <property type="evidence" value="ECO:0007669"/>
    <property type="project" value="UniProtKB-SubCell"/>
</dbReference>
<feature type="transmembrane region" description="Helical" evidence="6">
    <location>
        <begin position="246"/>
        <end position="267"/>
    </location>
</feature>
<gene>
    <name evidence="7" type="ORF">M5K25_015782</name>
</gene>
<dbReference type="EMBL" id="JANQDX010000012">
    <property type="protein sequence ID" value="KAL0915370.1"/>
    <property type="molecule type" value="Genomic_DNA"/>
</dbReference>
<evidence type="ECO:0000313" key="8">
    <source>
        <dbReference type="Proteomes" id="UP001552299"/>
    </source>
</evidence>
<keyword evidence="3 6" id="KW-0812">Transmembrane</keyword>
<evidence type="ECO:0000256" key="6">
    <source>
        <dbReference type="SAM" id="Phobius"/>
    </source>
</evidence>
<dbReference type="PANTHER" id="PTHR10383:SF63">
    <property type="entry name" value="OS01G0179800 PROTEIN"/>
    <property type="match status" value="1"/>
</dbReference>
<keyword evidence="8" id="KW-1185">Reference proteome</keyword>
<accession>A0ABD0URI6</accession>
<evidence type="ECO:0000256" key="2">
    <source>
        <dbReference type="ARBA" id="ARBA00006665"/>
    </source>
</evidence>
<feature type="transmembrane region" description="Helical" evidence="6">
    <location>
        <begin position="314"/>
        <end position="336"/>
    </location>
</feature>
<keyword evidence="4 6" id="KW-1133">Transmembrane helix</keyword>
<comment type="subcellular location">
    <subcellularLocation>
        <location evidence="1">Membrane</location>
        <topology evidence="1">Multi-pass membrane protein</topology>
    </subcellularLocation>
</comment>
<evidence type="ECO:0000256" key="3">
    <source>
        <dbReference type="ARBA" id="ARBA00022692"/>
    </source>
</evidence>
<organism evidence="7 8">
    <name type="scientific">Dendrobium thyrsiflorum</name>
    <name type="common">Pinecone-like raceme dendrobium</name>
    <name type="synonym">Orchid</name>
    <dbReference type="NCBI Taxonomy" id="117978"/>
    <lineage>
        <taxon>Eukaryota</taxon>
        <taxon>Viridiplantae</taxon>
        <taxon>Streptophyta</taxon>
        <taxon>Embryophyta</taxon>
        <taxon>Tracheophyta</taxon>
        <taxon>Spermatophyta</taxon>
        <taxon>Magnoliopsida</taxon>
        <taxon>Liliopsida</taxon>
        <taxon>Asparagales</taxon>
        <taxon>Orchidaceae</taxon>
        <taxon>Epidendroideae</taxon>
        <taxon>Malaxideae</taxon>
        <taxon>Dendrobiinae</taxon>
        <taxon>Dendrobium</taxon>
    </lineage>
</organism>
<feature type="transmembrane region" description="Helical" evidence="6">
    <location>
        <begin position="398"/>
        <end position="416"/>
    </location>
</feature>
<feature type="transmembrane region" description="Helical" evidence="6">
    <location>
        <begin position="356"/>
        <end position="377"/>
    </location>
</feature>
<name>A0ABD0URI6_DENTH</name>
<protein>
    <recommendedName>
        <fullName evidence="9">Serine incorporator</fullName>
    </recommendedName>
</protein>
<evidence type="ECO:0000256" key="4">
    <source>
        <dbReference type="ARBA" id="ARBA00022989"/>
    </source>
</evidence>
<dbReference type="InterPro" id="IPR005016">
    <property type="entry name" value="TDE1/TMS"/>
</dbReference>
<keyword evidence="5 6" id="KW-0472">Membrane</keyword>
<comment type="similarity">
    <text evidence="2">Belongs to the TDE1 family.</text>
</comment>
<evidence type="ECO:0000256" key="5">
    <source>
        <dbReference type="ARBA" id="ARBA00023136"/>
    </source>
</evidence>